<feature type="transmembrane region" description="Helical" evidence="7">
    <location>
        <begin position="379"/>
        <end position="399"/>
    </location>
</feature>
<proteinExistence type="predicted"/>
<evidence type="ECO:0000256" key="5">
    <source>
        <dbReference type="ARBA" id="ARBA00023136"/>
    </source>
</evidence>
<feature type="transmembrane region" description="Helical" evidence="7">
    <location>
        <begin position="348"/>
        <end position="372"/>
    </location>
</feature>
<dbReference type="PROSITE" id="PS50850">
    <property type="entry name" value="MFS"/>
    <property type="match status" value="1"/>
</dbReference>
<evidence type="ECO:0000259" key="8">
    <source>
        <dbReference type="PROSITE" id="PS50850"/>
    </source>
</evidence>
<evidence type="ECO:0000256" key="2">
    <source>
        <dbReference type="ARBA" id="ARBA00022448"/>
    </source>
</evidence>
<protein>
    <submittedName>
        <fullName evidence="9">MFS transporter</fullName>
    </submittedName>
</protein>
<name>A0ABW5HJ42_9PSEU</name>
<evidence type="ECO:0000256" key="3">
    <source>
        <dbReference type="ARBA" id="ARBA00022692"/>
    </source>
</evidence>
<evidence type="ECO:0000313" key="10">
    <source>
        <dbReference type="Proteomes" id="UP001597483"/>
    </source>
</evidence>
<evidence type="ECO:0000313" key="9">
    <source>
        <dbReference type="EMBL" id="MFD2473353.1"/>
    </source>
</evidence>
<comment type="subcellular location">
    <subcellularLocation>
        <location evidence="1">Cell membrane</location>
        <topology evidence="1">Multi-pass membrane protein</topology>
    </subcellularLocation>
</comment>
<keyword evidence="5 7" id="KW-0472">Membrane</keyword>
<feature type="transmembrane region" description="Helical" evidence="7">
    <location>
        <begin position="405"/>
        <end position="427"/>
    </location>
</feature>
<dbReference type="SUPFAM" id="SSF103473">
    <property type="entry name" value="MFS general substrate transporter"/>
    <property type="match status" value="1"/>
</dbReference>
<feature type="transmembrane region" description="Helical" evidence="7">
    <location>
        <begin position="472"/>
        <end position="490"/>
    </location>
</feature>
<organism evidence="9 10">
    <name type="scientific">Amycolatopsis silviterrae</name>
    <dbReference type="NCBI Taxonomy" id="1656914"/>
    <lineage>
        <taxon>Bacteria</taxon>
        <taxon>Bacillati</taxon>
        <taxon>Actinomycetota</taxon>
        <taxon>Actinomycetes</taxon>
        <taxon>Pseudonocardiales</taxon>
        <taxon>Pseudonocardiaceae</taxon>
        <taxon>Amycolatopsis</taxon>
    </lineage>
</organism>
<feature type="transmembrane region" description="Helical" evidence="7">
    <location>
        <begin position="198"/>
        <end position="221"/>
    </location>
</feature>
<dbReference type="PROSITE" id="PS00216">
    <property type="entry name" value="SUGAR_TRANSPORT_1"/>
    <property type="match status" value="1"/>
</dbReference>
<gene>
    <name evidence="9" type="ORF">ACFSVL_38550</name>
</gene>
<feature type="transmembrane region" description="Helical" evidence="7">
    <location>
        <begin position="107"/>
        <end position="128"/>
    </location>
</feature>
<reference evidence="10" key="1">
    <citation type="journal article" date="2019" name="Int. J. Syst. Evol. Microbiol.">
        <title>The Global Catalogue of Microorganisms (GCM) 10K type strain sequencing project: providing services to taxonomists for standard genome sequencing and annotation.</title>
        <authorList>
            <consortium name="The Broad Institute Genomics Platform"/>
            <consortium name="The Broad Institute Genome Sequencing Center for Infectious Disease"/>
            <person name="Wu L."/>
            <person name="Ma J."/>
        </authorList>
    </citation>
    <scope>NUCLEOTIDE SEQUENCE [LARGE SCALE GENOMIC DNA]</scope>
    <source>
        <strain evidence="10">CGMCC 4.7641</strain>
    </source>
</reference>
<dbReference type="PROSITE" id="PS00217">
    <property type="entry name" value="SUGAR_TRANSPORT_2"/>
    <property type="match status" value="1"/>
</dbReference>
<feature type="transmembrane region" description="Helical" evidence="7">
    <location>
        <begin position="448"/>
        <end position="466"/>
    </location>
</feature>
<dbReference type="CDD" id="cd17316">
    <property type="entry name" value="MFS_SV2_like"/>
    <property type="match status" value="1"/>
</dbReference>
<dbReference type="EMBL" id="JBHUKS010000032">
    <property type="protein sequence ID" value="MFD2473353.1"/>
    <property type="molecule type" value="Genomic_DNA"/>
</dbReference>
<feature type="region of interest" description="Disordered" evidence="6">
    <location>
        <begin position="1"/>
        <end position="55"/>
    </location>
</feature>
<feature type="transmembrane region" description="Helical" evidence="7">
    <location>
        <begin position="140"/>
        <end position="157"/>
    </location>
</feature>
<dbReference type="RefSeq" id="WP_378311769.1">
    <property type="nucleotide sequence ID" value="NZ_JBHUKS010000032.1"/>
</dbReference>
<dbReference type="InterPro" id="IPR005829">
    <property type="entry name" value="Sugar_transporter_CS"/>
</dbReference>
<evidence type="ECO:0000256" key="4">
    <source>
        <dbReference type="ARBA" id="ARBA00022989"/>
    </source>
</evidence>
<keyword evidence="2" id="KW-0813">Transport</keyword>
<feature type="transmembrane region" description="Helical" evidence="7">
    <location>
        <begin position="74"/>
        <end position="95"/>
    </location>
</feature>
<dbReference type="InterPro" id="IPR005828">
    <property type="entry name" value="MFS_sugar_transport-like"/>
</dbReference>
<comment type="caution">
    <text evidence="9">The sequence shown here is derived from an EMBL/GenBank/DDBJ whole genome shotgun (WGS) entry which is preliminary data.</text>
</comment>
<dbReference type="PANTHER" id="PTHR23511:SF34">
    <property type="entry name" value="SYNAPTIC VESICLE GLYCOPROTEIN 2"/>
    <property type="match status" value="1"/>
</dbReference>
<feature type="domain" description="Major facilitator superfamily (MFS) profile" evidence="8">
    <location>
        <begin position="74"/>
        <end position="494"/>
    </location>
</feature>
<accession>A0ABW5HJ42</accession>
<keyword evidence="10" id="KW-1185">Reference proteome</keyword>
<feature type="transmembrane region" description="Helical" evidence="7">
    <location>
        <begin position="163"/>
        <end position="186"/>
    </location>
</feature>
<feature type="transmembrane region" description="Helical" evidence="7">
    <location>
        <begin position="314"/>
        <end position="336"/>
    </location>
</feature>
<evidence type="ECO:0000256" key="1">
    <source>
        <dbReference type="ARBA" id="ARBA00004651"/>
    </source>
</evidence>
<dbReference type="InterPro" id="IPR020846">
    <property type="entry name" value="MFS_dom"/>
</dbReference>
<dbReference type="Pfam" id="PF00083">
    <property type="entry name" value="Sugar_tr"/>
    <property type="match status" value="1"/>
</dbReference>
<dbReference type="Gene3D" id="1.20.1250.20">
    <property type="entry name" value="MFS general substrate transporter like domains"/>
    <property type="match status" value="1"/>
</dbReference>
<keyword evidence="3 7" id="KW-0812">Transmembrane</keyword>
<evidence type="ECO:0000256" key="7">
    <source>
        <dbReference type="SAM" id="Phobius"/>
    </source>
</evidence>
<evidence type="ECO:0000256" key="6">
    <source>
        <dbReference type="SAM" id="MobiDB-lite"/>
    </source>
</evidence>
<feature type="transmembrane region" description="Helical" evidence="7">
    <location>
        <begin position="227"/>
        <end position="244"/>
    </location>
</feature>
<dbReference type="Proteomes" id="UP001597483">
    <property type="component" value="Unassembled WGS sequence"/>
</dbReference>
<keyword evidence="4 7" id="KW-1133">Transmembrane helix</keyword>
<sequence>MTKSCEASTGSPTCPTTGSGTALRWTTRTTNRFTTSSPDSTERHTQTSQRSKAMRTGDQVVQDLPWRWRVQGKIFLIGGLGYMFDAWDVALNGFLTPLVGTEFGLSATQRGFVATANLIGMAVGAVAWGTVADRIGRKRAFSITLLLFAFFSVFAALSPNIEVFLLLRFLAGVGLGGCIPVDYAIVSEFSPRKQRGRVLSAMDGWWPVGTTLAGASATLLVPVSGNWRWMLVLMILPAVLLFWARRGVPESPLYLVRKGREAEARLVIDDLVERTGAPKETYRIPPAVQEDKRGGGLFAAVDQLRRVWAYNPKVTAVAWALFITVMLVYYAALSWMPSILKAQGFGEIAAFASTTLMNALGIVGVVVAVLLVDRIGRKRVIAAAGPLAAVTLVIFSLVLGSAGAAVVAIGAFGLFSLIVIPVMYAFVSELYPTELRASGFGWASSSSRAVTGFAPLLFGSVLWPVLGLPLTFTLLGLLVVGAVVFMVFCAPETRGRELDRIDDGAAPAPQPSEMDAV</sequence>
<feature type="compositionally biased region" description="Low complexity" evidence="6">
    <location>
        <begin position="8"/>
        <end position="35"/>
    </location>
</feature>
<dbReference type="InterPro" id="IPR036259">
    <property type="entry name" value="MFS_trans_sf"/>
</dbReference>
<dbReference type="PANTHER" id="PTHR23511">
    <property type="entry name" value="SYNAPTIC VESICLE GLYCOPROTEIN 2"/>
    <property type="match status" value="1"/>
</dbReference>